<sequence>MGGLALFGEQAPTGTGESGVVPQLRAATPAEREQTLPEIGQRDAGSFPVGLFPLDLAPPPPPSRPPEPPPPPAPAEIKVLGWMMSGSVPHVFVEWNDVNYTLMREEAVEDVYRFDGIGGGFAEFTYLPTGEGRRYSVRDPALLE</sequence>
<protein>
    <submittedName>
        <fullName evidence="2">Uncharacterized protein</fullName>
    </submittedName>
</protein>
<gene>
    <name evidence="2" type="ORF">H0E84_02090</name>
</gene>
<comment type="caution">
    <text evidence="2">The sequence shown here is derived from an EMBL/GenBank/DDBJ whole genome shotgun (WGS) entry which is preliminary data.</text>
</comment>
<dbReference type="AlphaFoldDB" id="A0A853J7S6"/>
<evidence type="ECO:0000256" key="1">
    <source>
        <dbReference type="SAM" id="MobiDB-lite"/>
    </source>
</evidence>
<feature type="region of interest" description="Disordered" evidence="1">
    <location>
        <begin position="1"/>
        <end position="74"/>
    </location>
</feature>
<organism evidence="2 3">
    <name type="scientific">Luteimonas salinisoli</name>
    <dbReference type="NCBI Taxonomy" id="2752307"/>
    <lineage>
        <taxon>Bacteria</taxon>
        <taxon>Pseudomonadati</taxon>
        <taxon>Pseudomonadota</taxon>
        <taxon>Gammaproteobacteria</taxon>
        <taxon>Lysobacterales</taxon>
        <taxon>Lysobacteraceae</taxon>
        <taxon>Luteimonas</taxon>
    </lineage>
</organism>
<dbReference type="Proteomes" id="UP000578091">
    <property type="component" value="Unassembled WGS sequence"/>
</dbReference>
<evidence type="ECO:0000313" key="2">
    <source>
        <dbReference type="EMBL" id="NZA25161.1"/>
    </source>
</evidence>
<accession>A0A853J7S6</accession>
<reference evidence="2 3" key="1">
    <citation type="submission" date="2020-07" db="EMBL/GenBank/DDBJ databases">
        <title>Luteimonas sp. SJ-92.</title>
        <authorList>
            <person name="Huang X.-X."/>
            <person name="Xu L."/>
            <person name="Sun J.-Q."/>
        </authorList>
    </citation>
    <scope>NUCLEOTIDE SEQUENCE [LARGE SCALE GENOMIC DNA]</scope>
    <source>
        <strain evidence="2 3">SJ-92</strain>
    </source>
</reference>
<evidence type="ECO:0000313" key="3">
    <source>
        <dbReference type="Proteomes" id="UP000578091"/>
    </source>
</evidence>
<feature type="compositionally biased region" description="Pro residues" evidence="1">
    <location>
        <begin position="56"/>
        <end position="74"/>
    </location>
</feature>
<keyword evidence="3" id="KW-1185">Reference proteome</keyword>
<dbReference type="EMBL" id="JACCKA010000017">
    <property type="protein sequence ID" value="NZA25161.1"/>
    <property type="molecule type" value="Genomic_DNA"/>
</dbReference>
<name>A0A853J7S6_9GAMM</name>
<proteinExistence type="predicted"/>